<protein>
    <submittedName>
        <fullName evidence="1">Uncharacterized protein</fullName>
    </submittedName>
</protein>
<gene>
    <name evidence="1" type="ORF">AMQ74_01457</name>
</gene>
<proteinExistence type="predicted"/>
<evidence type="ECO:0000313" key="2">
    <source>
        <dbReference type="Proteomes" id="UP000075578"/>
    </source>
</evidence>
<comment type="caution">
    <text evidence="1">The sequence shown here is derived from an EMBL/GenBank/DDBJ whole genome shotgun (WGS) entry which is preliminary data.</text>
</comment>
<dbReference type="Proteomes" id="UP000075578">
    <property type="component" value="Unassembled WGS sequence"/>
</dbReference>
<dbReference type="Pfam" id="PF09987">
    <property type="entry name" value="DUF2226"/>
    <property type="match status" value="1"/>
</dbReference>
<dbReference type="AlphaFoldDB" id="A0A150IW36"/>
<name>A0A150IW36_9EURY</name>
<organism evidence="1 2">
    <name type="scientific">Candidatus Methanofastidiosum methylothiophilum</name>
    <dbReference type="NCBI Taxonomy" id="1705564"/>
    <lineage>
        <taxon>Archaea</taxon>
        <taxon>Methanobacteriati</taxon>
        <taxon>Methanobacteriota</taxon>
        <taxon>Stenosarchaea group</taxon>
        <taxon>Candidatus Methanofastidiosia</taxon>
        <taxon>Candidatus Methanofastidiosales</taxon>
        <taxon>Candidatus Methanofastidiosaceae</taxon>
        <taxon>Candidatus Methanofastidiosum</taxon>
    </lineage>
</organism>
<evidence type="ECO:0000313" key="1">
    <source>
        <dbReference type="EMBL" id="KYC49219.1"/>
    </source>
</evidence>
<dbReference type="EMBL" id="LNGD01000110">
    <property type="protein sequence ID" value="KYC49219.1"/>
    <property type="molecule type" value="Genomic_DNA"/>
</dbReference>
<dbReference type="InterPro" id="IPR019249">
    <property type="entry name" value="DUF2226"/>
</dbReference>
<sequence>MKLPKGHILKTSVKYNLEINSIIDFIHELTKDYNGFTGYVRILADKGDYEEELKVILLDGAILGGERKLLSSGSVFRGNECRFDAPFQFQRCGLSVVRLSSDDIDMIKITYPDCIITKDISLEEVPEINQRDQILKKYRIKEMSESEITDLLEKLNSD</sequence>
<reference evidence="1 2" key="1">
    <citation type="journal article" date="2016" name="ISME J.">
        <title>Chasing the elusive Euryarchaeota class WSA2: genomes reveal a uniquely fastidious methyl-reducing methanogen.</title>
        <authorList>
            <person name="Nobu M.K."/>
            <person name="Narihiro T."/>
            <person name="Kuroda K."/>
            <person name="Mei R."/>
            <person name="Liu W.T."/>
        </authorList>
    </citation>
    <scope>NUCLEOTIDE SEQUENCE [LARGE SCALE GENOMIC DNA]</scope>
    <source>
        <strain evidence="1">U1lsi0528_Bin089</strain>
    </source>
</reference>
<accession>A0A150IW36</accession>